<reference evidence="3 4" key="1">
    <citation type="submission" date="2023-11" db="EMBL/GenBank/DDBJ databases">
        <title>Lentzea sokolovensis, sp. nov., Lentzea kristufkii, sp. nov., and Lentzea miocenensis, sp. nov., rare actinobacteria from Sokolov Coal Basin, Miocene lacustrine sediment, Czech Republic.</title>
        <authorList>
            <person name="Lara A."/>
            <person name="Kotroba L."/>
            <person name="Nouioui I."/>
            <person name="Neumann-Schaal M."/>
            <person name="Mast Y."/>
            <person name="Chronakova A."/>
        </authorList>
    </citation>
    <scope>NUCLEOTIDE SEQUENCE [LARGE SCALE GENOMIC DNA]</scope>
    <source>
        <strain evidence="3 4">BCCO 10_0856</strain>
    </source>
</reference>
<dbReference type="Proteomes" id="UP001285521">
    <property type="component" value="Unassembled WGS sequence"/>
</dbReference>
<dbReference type="EMBL" id="JAXAVW010000049">
    <property type="protein sequence ID" value="MDX8036780.1"/>
    <property type="molecule type" value="Genomic_DNA"/>
</dbReference>
<reference evidence="3 4" key="2">
    <citation type="submission" date="2023-11" db="EMBL/GenBank/DDBJ databases">
        <authorList>
            <person name="Lara A.C."/>
            <person name="Chronakova A."/>
        </authorList>
    </citation>
    <scope>NUCLEOTIDE SEQUENCE [LARGE SCALE GENOMIC DNA]</scope>
    <source>
        <strain evidence="3 4">BCCO 10_0856</strain>
    </source>
</reference>
<dbReference type="Pfam" id="PF25547">
    <property type="entry name" value="WXG100_2"/>
    <property type="match status" value="1"/>
</dbReference>
<evidence type="ECO:0000259" key="2">
    <source>
        <dbReference type="Pfam" id="PF25547"/>
    </source>
</evidence>
<dbReference type="InterPro" id="IPR038332">
    <property type="entry name" value="PPE_sf"/>
</dbReference>
<dbReference type="InterPro" id="IPR057746">
    <property type="entry name" value="CpnT-like_N"/>
</dbReference>
<protein>
    <recommendedName>
        <fullName evidence="2">Outer membrane channel protein CpnT-like N-terminal domain-containing protein</fullName>
    </recommendedName>
</protein>
<feature type="compositionally biased region" description="Gly residues" evidence="1">
    <location>
        <begin position="536"/>
        <end position="545"/>
    </location>
</feature>
<feature type="region of interest" description="Disordered" evidence="1">
    <location>
        <begin position="519"/>
        <end position="572"/>
    </location>
</feature>
<gene>
    <name evidence="3" type="ORF">SK803_41855</name>
</gene>
<feature type="compositionally biased region" description="Gly residues" evidence="1">
    <location>
        <begin position="375"/>
        <end position="393"/>
    </location>
</feature>
<dbReference type="Gene3D" id="1.20.1260.20">
    <property type="entry name" value="PPE superfamily"/>
    <property type="match status" value="1"/>
</dbReference>
<feature type="compositionally biased region" description="Low complexity" evidence="1">
    <location>
        <begin position="318"/>
        <end position="330"/>
    </location>
</feature>
<feature type="region of interest" description="Disordered" evidence="1">
    <location>
        <begin position="253"/>
        <end position="484"/>
    </location>
</feature>
<feature type="compositionally biased region" description="Gly residues" evidence="1">
    <location>
        <begin position="358"/>
        <end position="367"/>
    </location>
</feature>
<evidence type="ECO:0000313" key="3">
    <source>
        <dbReference type="EMBL" id="MDX8036780.1"/>
    </source>
</evidence>
<feature type="compositionally biased region" description="Gly residues" evidence="1">
    <location>
        <begin position="294"/>
        <end position="307"/>
    </location>
</feature>
<accession>A0ABU4TF16</accession>
<dbReference type="SUPFAM" id="SSF140453">
    <property type="entry name" value="EsxAB dimer-like"/>
    <property type="match status" value="1"/>
</dbReference>
<dbReference type="RefSeq" id="WP_319971775.1">
    <property type="nucleotide sequence ID" value="NZ_JAXAVW010000049.1"/>
</dbReference>
<proteinExistence type="predicted"/>
<feature type="compositionally biased region" description="Polar residues" evidence="1">
    <location>
        <begin position="423"/>
        <end position="440"/>
    </location>
</feature>
<dbReference type="InterPro" id="IPR036689">
    <property type="entry name" value="ESAT-6-like_sf"/>
</dbReference>
<feature type="domain" description="Outer membrane channel protein CpnT-like N-terminal" evidence="2">
    <location>
        <begin position="82"/>
        <end position="206"/>
    </location>
</feature>
<sequence>MNAPASQTQGTDPQQLISTISNTYSAIERGDWVAGGLGIANSAMGIVGMASNPLSGFLSAGFSWAINHVDFLREPFDVLLGSPESIAKMAQSFRNAGKQVHGIATEYEKICVSQTREWQGRAADGYRAAAKKHAGGMETLAKSVDGIAGAVEGAGQLVGTVRKMIMDLISQAVSDMVMKIIQWLAASFLTFGAAIAGAIADIVTTAVNYAKKLADFLQKLVGSVQKLMNLIKQVSQIAKVAEQVIDAISSMAQKGGGGGAGGSVRQTQGGFDGIRSDQQDRATSGAHGTYTSGADGGAGNSGLGQSGAGPQVTPFTPVPGGSPVGAPAGWNVGGGAGGQVTPFQPLPGQQGNYPGTRPPGGGSGSGGHVSPPPGLGSGSGSGSGSGTGAGSGQGRWVPGHWEPDTTTQAGGGLTKPPAFHGTPPSTANSDWYRPTTTDHSATAASAGGGGGGGGGGGIPKGGGGGGGGMPPGMGGGPAGGGGAGGTAATQFGGAAGVMAAGGAGGAAAAGGAPHGPGGGGSGGAGGGMMGGAPMAGAGGQQGGGNGEHKRKVRIEGEALVDPPKAAKPVIGE</sequence>
<evidence type="ECO:0000313" key="4">
    <source>
        <dbReference type="Proteomes" id="UP001285521"/>
    </source>
</evidence>
<keyword evidence="4" id="KW-1185">Reference proteome</keyword>
<feature type="compositionally biased region" description="Gly residues" evidence="1">
    <location>
        <begin position="446"/>
        <end position="484"/>
    </location>
</feature>
<name>A0ABU4TF16_9PSEU</name>
<evidence type="ECO:0000256" key="1">
    <source>
        <dbReference type="SAM" id="MobiDB-lite"/>
    </source>
</evidence>
<feature type="compositionally biased region" description="Gly residues" evidence="1">
    <location>
        <begin position="519"/>
        <end position="530"/>
    </location>
</feature>
<comment type="caution">
    <text evidence="3">The sequence shown here is derived from an EMBL/GenBank/DDBJ whole genome shotgun (WGS) entry which is preliminary data.</text>
</comment>
<organism evidence="3 4">
    <name type="scientific">Lentzea miocenica</name>
    <dbReference type="NCBI Taxonomy" id="3095431"/>
    <lineage>
        <taxon>Bacteria</taxon>
        <taxon>Bacillati</taxon>
        <taxon>Actinomycetota</taxon>
        <taxon>Actinomycetes</taxon>
        <taxon>Pseudonocardiales</taxon>
        <taxon>Pseudonocardiaceae</taxon>
        <taxon>Lentzea</taxon>
    </lineage>
</organism>